<dbReference type="Gene3D" id="3.30.2010.10">
    <property type="entry name" value="Metalloproteases ('zincins'), catalytic domain"/>
    <property type="match status" value="1"/>
</dbReference>
<reference evidence="11" key="1">
    <citation type="submission" date="2016-10" db="EMBL/GenBank/DDBJ databases">
        <authorList>
            <person name="Varghese N."/>
            <person name="Submissions S."/>
        </authorList>
    </citation>
    <scope>NUCLEOTIDE SEQUENCE [LARGE SCALE GENOMIC DNA]</scope>
    <source>
        <strain evidence="11">DSM 11005</strain>
    </source>
</reference>
<comment type="cofactor">
    <cofactor evidence="6">
        <name>Zn(2+)</name>
        <dbReference type="ChEBI" id="CHEBI:29105"/>
    </cofactor>
    <text evidence="6">Binds 1 zinc ion per subunit.</text>
</comment>
<evidence type="ECO:0000256" key="3">
    <source>
        <dbReference type="ARBA" id="ARBA00022801"/>
    </source>
</evidence>
<evidence type="ECO:0000256" key="6">
    <source>
        <dbReference type="RuleBase" id="RU003983"/>
    </source>
</evidence>
<dbReference type="PANTHER" id="PTHR22726">
    <property type="entry name" value="METALLOENDOPEPTIDASE OMA1"/>
    <property type="match status" value="1"/>
</dbReference>
<evidence type="ECO:0000313" key="11">
    <source>
        <dbReference type="Proteomes" id="UP000198943"/>
    </source>
</evidence>
<dbReference type="AlphaFoldDB" id="A0A1G6IXA7"/>
<dbReference type="Proteomes" id="UP000198943">
    <property type="component" value="Unassembled WGS sequence"/>
</dbReference>
<keyword evidence="2" id="KW-0479">Metal-binding</keyword>
<proteinExistence type="inferred from homology"/>
<dbReference type="GO" id="GO:0016020">
    <property type="term" value="C:membrane"/>
    <property type="evidence" value="ECO:0007669"/>
    <property type="project" value="TreeGrafter"/>
</dbReference>
<keyword evidence="1 6" id="KW-0645">Protease</keyword>
<evidence type="ECO:0000256" key="1">
    <source>
        <dbReference type="ARBA" id="ARBA00022670"/>
    </source>
</evidence>
<evidence type="ECO:0000256" key="8">
    <source>
        <dbReference type="SAM" id="SignalP"/>
    </source>
</evidence>
<evidence type="ECO:0000256" key="2">
    <source>
        <dbReference type="ARBA" id="ARBA00022723"/>
    </source>
</evidence>
<dbReference type="Pfam" id="PF01435">
    <property type="entry name" value="Peptidase_M48"/>
    <property type="match status" value="1"/>
</dbReference>
<keyword evidence="3 6" id="KW-0378">Hydrolase</keyword>
<keyword evidence="4 6" id="KW-0862">Zinc</keyword>
<organism evidence="10 11">
    <name type="scientific">Succiniclasticum ruminis</name>
    <dbReference type="NCBI Taxonomy" id="40841"/>
    <lineage>
        <taxon>Bacteria</taxon>
        <taxon>Bacillati</taxon>
        <taxon>Bacillota</taxon>
        <taxon>Negativicutes</taxon>
        <taxon>Acidaminococcales</taxon>
        <taxon>Acidaminococcaceae</taxon>
        <taxon>Succiniclasticum</taxon>
    </lineage>
</organism>
<evidence type="ECO:0000256" key="4">
    <source>
        <dbReference type="ARBA" id="ARBA00022833"/>
    </source>
</evidence>
<dbReference type="EMBL" id="FMYW01000002">
    <property type="protein sequence ID" value="SDC10416.1"/>
    <property type="molecule type" value="Genomic_DNA"/>
</dbReference>
<dbReference type="OrthoDB" id="1624239at2"/>
<evidence type="ECO:0000256" key="7">
    <source>
        <dbReference type="SAM" id="MobiDB-lite"/>
    </source>
</evidence>
<keyword evidence="11" id="KW-1185">Reference proteome</keyword>
<feature type="region of interest" description="Disordered" evidence="7">
    <location>
        <begin position="376"/>
        <end position="417"/>
    </location>
</feature>
<feature type="compositionally biased region" description="Basic and acidic residues" evidence="7">
    <location>
        <begin position="389"/>
        <end position="399"/>
    </location>
</feature>
<name>A0A1G6IXA7_9FIRM</name>
<evidence type="ECO:0000256" key="5">
    <source>
        <dbReference type="ARBA" id="ARBA00023049"/>
    </source>
</evidence>
<accession>A0A1G6IXA7</accession>
<feature type="signal peptide" evidence="8">
    <location>
        <begin position="1"/>
        <end position="23"/>
    </location>
</feature>
<feature type="chain" id="PRO_5039374675" evidence="8">
    <location>
        <begin position="24"/>
        <end position="417"/>
    </location>
</feature>
<feature type="domain" description="Peptidase M48" evidence="9">
    <location>
        <begin position="83"/>
        <end position="261"/>
    </location>
</feature>
<dbReference type="GO" id="GO:0046872">
    <property type="term" value="F:metal ion binding"/>
    <property type="evidence" value="ECO:0007669"/>
    <property type="project" value="UniProtKB-KW"/>
</dbReference>
<dbReference type="InterPro" id="IPR001915">
    <property type="entry name" value="Peptidase_M48"/>
</dbReference>
<evidence type="ECO:0000259" key="9">
    <source>
        <dbReference type="Pfam" id="PF01435"/>
    </source>
</evidence>
<protein>
    <submittedName>
        <fullName evidence="10">Peptidase family M48</fullName>
    </submittedName>
</protein>
<dbReference type="GO" id="GO:0051603">
    <property type="term" value="P:proteolysis involved in protein catabolic process"/>
    <property type="evidence" value="ECO:0007669"/>
    <property type="project" value="TreeGrafter"/>
</dbReference>
<dbReference type="PANTHER" id="PTHR22726:SF1">
    <property type="entry name" value="METALLOENDOPEPTIDASE OMA1, MITOCHONDRIAL"/>
    <property type="match status" value="1"/>
</dbReference>
<keyword evidence="5 6" id="KW-0482">Metalloprotease</keyword>
<dbReference type="RefSeq" id="WP_093729401.1">
    <property type="nucleotide sequence ID" value="NZ_FMYW01000002.1"/>
</dbReference>
<feature type="compositionally biased region" description="Basic and acidic residues" evidence="7">
    <location>
        <begin position="408"/>
        <end position="417"/>
    </location>
</feature>
<keyword evidence="8" id="KW-0732">Signal</keyword>
<gene>
    <name evidence="10" type="ORF">SAMN04487864_102237</name>
</gene>
<dbReference type="InterPro" id="IPR051156">
    <property type="entry name" value="Mito/Outer_Membr_Metalloprot"/>
</dbReference>
<evidence type="ECO:0000313" key="10">
    <source>
        <dbReference type="EMBL" id="SDC10416.1"/>
    </source>
</evidence>
<dbReference type="CDD" id="cd07324">
    <property type="entry name" value="M48C_Oma1-like"/>
    <property type="match status" value="1"/>
</dbReference>
<dbReference type="GO" id="GO:0004222">
    <property type="term" value="F:metalloendopeptidase activity"/>
    <property type="evidence" value="ECO:0007669"/>
    <property type="project" value="InterPro"/>
</dbReference>
<comment type="similarity">
    <text evidence="6">Belongs to the peptidase M48 family.</text>
</comment>
<sequence>MKKSSIIRTAASAALCLSLTAGAVMPKQALAWDWLSAGLAMFQVGAEYAYLNKQVSYLDNKGRDEYMGQIKNKYGVNTDPTANAMLTRIMTRLSDAVALTDDSIVKKPYNYFVNNDKSFNAFCTLGHNMSVNIGAFTKLNYNEDELAFVIAHEMGHGQKNHPAAGVKRALPLSILGALYASQNRNSASSVGAALVTTIGTAKWVTKPMESQADKLAFDYAVAAGYNVGAGAALWQHILEQNGSKSSGFAELFNDHPTSVSRRDNYNKKITEWSKNQVNVNKETGLITVAGKPFYTPAKTTNMSPQEQAFLIAGNLSAVFHDGGQHDAVWTNSENVLLVGEQPVMSLDGVAEAGTVETRLRDILSSSNVRTVVTEEINDDNNSKRSTAKVKAEQKQESAAETKPMTMRQKLEAYKAQQ</sequence>